<evidence type="ECO:0000256" key="1">
    <source>
        <dbReference type="SAM" id="MobiDB-lite"/>
    </source>
</evidence>
<protein>
    <submittedName>
        <fullName evidence="2">Uncharacterized protein</fullName>
    </submittedName>
</protein>
<feature type="compositionally biased region" description="Polar residues" evidence="1">
    <location>
        <begin position="155"/>
        <end position="167"/>
    </location>
</feature>
<proteinExistence type="evidence at transcript level"/>
<sequence length="167" mass="19473">TEAERVAFEWSRSQRTRRTTSRNRSPLKSSRHHRYDESSDSDGPPNPFNPLTLAYQRGSRRYRTRSGSPRHKRRSASPCSPNVWEHDLYDSMEEQMTAQARTRRQMQKHSATTYKLDTRRGSWRSKAGGVYLPPEDDESTPTDLYSDYRPRRATTHVSRSCQPPGNE</sequence>
<feature type="non-terminal residue" evidence="2">
    <location>
        <position position="167"/>
    </location>
</feature>
<feature type="non-terminal residue" evidence="2">
    <location>
        <position position="1"/>
    </location>
</feature>
<dbReference type="AlphaFoldDB" id="A0A1E1X0V2"/>
<reference evidence="2" key="1">
    <citation type="journal article" date="2017" name="Front. Cell. Infect. Microbiol.">
        <title>The Distinct Transcriptional Response of the Midgut of Amblyomma sculptum and Amblyomma aureolatum Ticks to Rickettsia rickettsii Correlates to Their Differences in Susceptibility to Infection.</title>
        <authorList>
            <person name="Martins L.A."/>
            <person name="Galletti M.F.B.M."/>
            <person name="Ribeiro J.M."/>
            <person name="Fujita A."/>
            <person name="Costa F.B."/>
            <person name="Labruna M.B."/>
            <person name="Daffre S."/>
            <person name="Fogaca A.C."/>
        </authorList>
    </citation>
    <scope>NUCLEOTIDE SEQUENCE</scope>
</reference>
<name>A0A1E1X0V2_9ACAR</name>
<feature type="compositionally biased region" description="Basic residues" evidence="1">
    <location>
        <begin position="58"/>
        <end position="75"/>
    </location>
</feature>
<feature type="region of interest" description="Disordered" evidence="1">
    <location>
        <begin position="97"/>
        <end position="167"/>
    </location>
</feature>
<organism evidence="2">
    <name type="scientific">Amblyomma aureolatum</name>
    <dbReference type="NCBI Taxonomy" id="187763"/>
    <lineage>
        <taxon>Eukaryota</taxon>
        <taxon>Metazoa</taxon>
        <taxon>Ecdysozoa</taxon>
        <taxon>Arthropoda</taxon>
        <taxon>Chelicerata</taxon>
        <taxon>Arachnida</taxon>
        <taxon>Acari</taxon>
        <taxon>Parasitiformes</taxon>
        <taxon>Ixodida</taxon>
        <taxon>Ixodoidea</taxon>
        <taxon>Ixodidae</taxon>
        <taxon>Amblyomminae</taxon>
        <taxon>Amblyomma</taxon>
    </lineage>
</organism>
<dbReference type="EMBL" id="GFAC01006288">
    <property type="protein sequence ID" value="JAT92900.1"/>
    <property type="molecule type" value="mRNA"/>
</dbReference>
<feature type="region of interest" description="Disordered" evidence="1">
    <location>
        <begin position="1"/>
        <end position="84"/>
    </location>
</feature>
<evidence type="ECO:0000313" key="2">
    <source>
        <dbReference type="EMBL" id="JAT92900.1"/>
    </source>
</evidence>
<accession>A0A1E1X0V2</accession>